<gene>
    <name evidence="3" type="ORF">FH715_19410</name>
</gene>
<dbReference type="Pfam" id="PF13581">
    <property type="entry name" value="HATPase_c_2"/>
    <property type="match status" value="1"/>
</dbReference>
<dbReference type="PANTHER" id="PTHR35526">
    <property type="entry name" value="ANTI-SIGMA-F FACTOR RSBW-RELATED"/>
    <property type="match status" value="1"/>
</dbReference>
<comment type="caution">
    <text evidence="3">The sequence shown here is derived from an EMBL/GenBank/DDBJ whole genome shotgun (WGS) entry which is preliminary data.</text>
</comment>
<evidence type="ECO:0000313" key="4">
    <source>
        <dbReference type="Proteomes" id="UP000311713"/>
    </source>
</evidence>
<dbReference type="InterPro" id="IPR050267">
    <property type="entry name" value="Anti-sigma-factor_SerPK"/>
</dbReference>
<organism evidence="3 4">
    <name type="scientific">Streptomyces sedi</name>
    <dbReference type="NCBI Taxonomy" id="555059"/>
    <lineage>
        <taxon>Bacteria</taxon>
        <taxon>Bacillati</taxon>
        <taxon>Actinomycetota</taxon>
        <taxon>Actinomycetes</taxon>
        <taxon>Kitasatosporales</taxon>
        <taxon>Streptomycetaceae</taxon>
        <taxon>Streptomyces</taxon>
    </lineage>
</organism>
<evidence type="ECO:0000256" key="1">
    <source>
        <dbReference type="ARBA" id="ARBA00022527"/>
    </source>
</evidence>
<keyword evidence="3" id="KW-0067">ATP-binding</keyword>
<keyword evidence="4" id="KW-1185">Reference proteome</keyword>
<dbReference type="InterPro" id="IPR036890">
    <property type="entry name" value="HATPase_C_sf"/>
</dbReference>
<dbReference type="SUPFAM" id="SSF55874">
    <property type="entry name" value="ATPase domain of HSP90 chaperone/DNA topoisomerase II/histidine kinase"/>
    <property type="match status" value="1"/>
</dbReference>
<sequence length="164" mass="18048">MGTEATPLLDALGHPLLPVDPRSVSDAAAIELAPRPESVRQARDFARVTLHSWQLDEQFDCVALVVSELVTNALRHGVAPRTPEWVPAQARPRLELELVRCTARLVCAVRDPSERAPRPAHADSAAESGRGLHLVESFSDDWGWRPLHGKARGKIVWAIFLTDS</sequence>
<dbReference type="AlphaFoldDB" id="A0A5C4UWR8"/>
<evidence type="ECO:0000313" key="3">
    <source>
        <dbReference type="EMBL" id="TNM27958.1"/>
    </source>
</evidence>
<dbReference type="PANTHER" id="PTHR35526:SF3">
    <property type="entry name" value="ANTI-SIGMA-F FACTOR RSBW"/>
    <property type="match status" value="1"/>
</dbReference>
<dbReference type="EMBL" id="VDGT01000015">
    <property type="protein sequence ID" value="TNM27958.1"/>
    <property type="molecule type" value="Genomic_DNA"/>
</dbReference>
<reference evidence="3 4" key="1">
    <citation type="submission" date="2019-06" db="EMBL/GenBank/DDBJ databases">
        <title>Draft genome of Streptomyces sedi sp. JCM16909.</title>
        <authorList>
            <person name="Klykleung N."/>
            <person name="Tanasupawat S."/>
            <person name="Kudo T."/>
            <person name="Yuki M."/>
            <person name="Ohkuma M."/>
        </authorList>
    </citation>
    <scope>NUCLEOTIDE SEQUENCE [LARGE SCALE GENOMIC DNA]</scope>
    <source>
        <strain evidence="3 4">JCM 16909</strain>
    </source>
</reference>
<keyword evidence="3" id="KW-0547">Nucleotide-binding</keyword>
<dbReference type="Proteomes" id="UP000311713">
    <property type="component" value="Unassembled WGS sequence"/>
</dbReference>
<evidence type="ECO:0000259" key="2">
    <source>
        <dbReference type="Pfam" id="PF13581"/>
    </source>
</evidence>
<keyword evidence="1" id="KW-0808">Transferase</keyword>
<keyword evidence="1" id="KW-0418">Kinase</keyword>
<dbReference type="OrthoDB" id="3867457at2"/>
<name>A0A5C4UWR8_9ACTN</name>
<dbReference type="GO" id="GO:0005524">
    <property type="term" value="F:ATP binding"/>
    <property type="evidence" value="ECO:0007669"/>
    <property type="project" value="UniProtKB-KW"/>
</dbReference>
<dbReference type="GO" id="GO:0004674">
    <property type="term" value="F:protein serine/threonine kinase activity"/>
    <property type="evidence" value="ECO:0007669"/>
    <property type="project" value="UniProtKB-KW"/>
</dbReference>
<dbReference type="InterPro" id="IPR003594">
    <property type="entry name" value="HATPase_dom"/>
</dbReference>
<proteinExistence type="predicted"/>
<dbReference type="RefSeq" id="WP_139647063.1">
    <property type="nucleotide sequence ID" value="NZ_BAAAZS010000017.1"/>
</dbReference>
<keyword evidence="1" id="KW-0723">Serine/threonine-protein kinase</keyword>
<dbReference type="CDD" id="cd16936">
    <property type="entry name" value="HATPase_RsbW-like"/>
    <property type="match status" value="1"/>
</dbReference>
<protein>
    <submittedName>
        <fullName evidence="3">ATP-binding protein</fullName>
    </submittedName>
</protein>
<feature type="domain" description="Histidine kinase/HSP90-like ATPase" evidence="2">
    <location>
        <begin position="33"/>
        <end position="158"/>
    </location>
</feature>
<dbReference type="Gene3D" id="3.30.565.10">
    <property type="entry name" value="Histidine kinase-like ATPase, C-terminal domain"/>
    <property type="match status" value="1"/>
</dbReference>
<accession>A0A5C4UWR8</accession>